<name>A0A286UMY4_9AGAM</name>
<comment type="caution">
    <text evidence="2">The sequence shown here is derived from an EMBL/GenBank/DDBJ whole genome shotgun (WGS) entry which is preliminary data.</text>
</comment>
<reference evidence="2 3" key="1">
    <citation type="journal article" date="2017" name="Mol. Ecol.">
        <title>Comparative and population genomic landscape of Phellinus noxius: A hypervariable fungus causing root rot in trees.</title>
        <authorList>
            <person name="Chung C.L."/>
            <person name="Lee T.J."/>
            <person name="Akiba M."/>
            <person name="Lee H.H."/>
            <person name="Kuo T.H."/>
            <person name="Liu D."/>
            <person name="Ke H.M."/>
            <person name="Yokoi T."/>
            <person name="Roa M.B."/>
            <person name="Lu M.J."/>
            <person name="Chang Y.Y."/>
            <person name="Ann P.J."/>
            <person name="Tsai J.N."/>
            <person name="Chen C.Y."/>
            <person name="Tzean S.S."/>
            <person name="Ota Y."/>
            <person name="Hattori T."/>
            <person name="Sahashi N."/>
            <person name="Liou R.F."/>
            <person name="Kikuchi T."/>
            <person name="Tsai I.J."/>
        </authorList>
    </citation>
    <scope>NUCLEOTIDE SEQUENCE [LARGE SCALE GENOMIC DNA]</scope>
    <source>
        <strain evidence="2 3">FFPRI411160</strain>
    </source>
</reference>
<dbReference type="Proteomes" id="UP000217199">
    <property type="component" value="Unassembled WGS sequence"/>
</dbReference>
<dbReference type="InParanoid" id="A0A286UMY4"/>
<dbReference type="EMBL" id="NBII01000003">
    <property type="protein sequence ID" value="PAV20977.1"/>
    <property type="molecule type" value="Genomic_DNA"/>
</dbReference>
<organism evidence="2 3">
    <name type="scientific">Pyrrhoderma noxium</name>
    <dbReference type="NCBI Taxonomy" id="2282107"/>
    <lineage>
        <taxon>Eukaryota</taxon>
        <taxon>Fungi</taxon>
        <taxon>Dikarya</taxon>
        <taxon>Basidiomycota</taxon>
        <taxon>Agaricomycotina</taxon>
        <taxon>Agaricomycetes</taxon>
        <taxon>Hymenochaetales</taxon>
        <taxon>Hymenochaetaceae</taxon>
        <taxon>Pyrrhoderma</taxon>
    </lineage>
</organism>
<protein>
    <submittedName>
        <fullName evidence="2">Uncharacterized protein</fullName>
    </submittedName>
</protein>
<sequence length="393" mass="43940">MPSFDSDPYPATGHLVTSPHSAYSHTFKNTSRTVSSQSPKTRHTSSKPLSTITNKTFINSRHKTKNYPVSPTSIESRTNGIKRHRSSDFKSEYGNRTPSGLGIIIEDKGNELLPKVNTKAMNSSLKALDKTSGPASFLVDELAEGFPDFSSPPIIFSSTLENEIDVSRSLDDDFFVKHEMLYVPSYLTSRILKTSEALAFLEDSELSRGPMFYDYSILHSPLESFSMGSSVPYSHVVDVNMFDKKEDEVLMYVKPQDLILNRECTQPEPETNATCVKLEEVDREGDNFVLSSPKTVDKIEGYITPRSPAISEKLPHILRDNLEHQSQHPTHDVYSERPISHSIPTITKRIFNDLPGPSTFTSLLPHEIPFTPISSALLETMEESNSPLGRKKG</sequence>
<evidence type="ECO:0000313" key="3">
    <source>
        <dbReference type="Proteomes" id="UP000217199"/>
    </source>
</evidence>
<feature type="region of interest" description="Disordered" evidence="1">
    <location>
        <begin position="1"/>
        <end position="50"/>
    </location>
</feature>
<feature type="region of interest" description="Disordered" evidence="1">
    <location>
        <begin position="63"/>
        <end position="93"/>
    </location>
</feature>
<accession>A0A286UMY4</accession>
<keyword evidence="3" id="KW-1185">Reference proteome</keyword>
<evidence type="ECO:0000313" key="2">
    <source>
        <dbReference type="EMBL" id="PAV20977.1"/>
    </source>
</evidence>
<gene>
    <name evidence="2" type="ORF">PNOK_0360400</name>
</gene>
<feature type="compositionally biased region" description="Polar residues" evidence="1">
    <location>
        <begin position="67"/>
        <end position="79"/>
    </location>
</feature>
<proteinExistence type="predicted"/>
<evidence type="ECO:0000256" key="1">
    <source>
        <dbReference type="SAM" id="MobiDB-lite"/>
    </source>
</evidence>
<dbReference type="AlphaFoldDB" id="A0A286UMY4"/>
<feature type="compositionally biased region" description="Polar residues" evidence="1">
    <location>
        <begin position="18"/>
        <end position="39"/>
    </location>
</feature>